<dbReference type="SUPFAM" id="SSF52507">
    <property type="entry name" value="Homo-oligomeric flavin-containing Cys decarboxylases, HFCD"/>
    <property type="match status" value="1"/>
</dbReference>
<comment type="cofactor">
    <cofactor evidence="3">
        <name>Mg(2+)</name>
        <dbReference type="ChEBI" id="CHEBI:18420"/>
    </cofactor>
</comment>
<feature type="binding site" evidence="3">
    <location>
        <position position="337"/>
    </location>
    <ligand>
        <name>CTP</name>
        <dbReference type="ChEBI" id="CHEBI:37563"/>
    </ligand>
</feature>
<feature type="region of interest" description="Phosphopantothenate--cysteine ligase" evidence="3">
    <location>
        <begin position="191"/>
        <end position="403"/>
    </location>
</feature>
<name>A0A370DB06_9GAMM</name>
<dbReference type="GO" id="GO:0015941">
    <property type="term" value="P:pantothenate catabolic process"/>
    <property type="evidence" value="ECO:0007669"/>
    <property type="project" value="InterPro"/>
</dbReference>
<dbReference type="PANTHER" id="PTHR14359">
    <property type="entry name" value="HOMO-OLIGOMERIC FLAVIN CONTAINING CYS DECARBOXYLASE FAMILY"/>
    <property type="match status" value="1"/>
</dbReference>
<feature type="binding site" evidence="3">
    <location>
        <position position="279"/>
    </location>
    <ligand>
        <name>CTP</name>
        <dbReference type="ChEBI" id="CHEBI:37563"/>
    </ligand>
</feature>
<evidence type="ECO:0000259" key="6">
    <source>
        <dbReference type="Pfam" id="PF04127"/>
    </source>
</evidence>
<comment type="similarity">
    <text evidence="3 4">In the N-terminal section; belongs to the HFCD (homo-oligomeric flavin containing Cys decarboxylase) superfamily.</text>
</comment>
<dbReference type="HAMAP" id="MF_02225">
    <property type="entry name" value="CoaBC"/>
    <property type="match status" value="1"/>
</dbReference>
<accession>A0A370DB06</accession>
<dbReference type="Proteomes" id="UP000254771">
    <property type="component" value="Unassembled WGS sequence"/>
</dbReference>
<comment type="caution">
    <text evidence="7">The sequence shown here is derived from an EMBL/GenBank/DDBJ whole genome shotgun (WGS) entry which is preliminary data.</text>
</comment>
<keyword evidence="3" id="KW-0460">Magnesium</keyword>
<keyword evidence="3" id="KW-0479">Metal-binding</keyword>
<comment type="cofactor">
    <cofactor evidence="3">
        <name>FMN</name>
        <dbReference type="ChEBI" id="CHEBI:58210"/>
    </cofactor>
    <text evidence="3">Binds 1 FMN per subunit.</text>
</comment>
<dbReference type="InterPro" id="IPR035929">
    <property type="entry name" value="CoaB-like_sf"/>
</dbReference>
<dbReference type="UniPathway" id="UPA00241">
    <property type="reaction ID" value="UER00353"/>
</dbReference>
<dbReference type="InterPro" id="IPR005252">
    <property type="entry name" value="CoaBC"/>
</dbReference>
<proteinExistence type="inferred from homology"/>
<keyword evidence="8" id="KW-1185">Reference proteome</keyword>
<evidence type="ECO:0000313" key="8">
    <source>
        <dbReference type="Proteomes" id="UP000254771"/>
    </source>
</evidence>
<comment type="caution">
    <text evidence="3">Lacks conserved residue(s) required for the propagation of feature annotation.</text>
</comment>
<evidence type="ECO:0000313" key="7">
    <source>
        <dbReference type="EMBL" id="RDH82075.1"/>
    </source>
</evidence>
<feature type="binding site" evidence="3">
    <location>
        <begin position="305"/>
        <end position="308"/>
    </location>
    <ligand>
        <name>CTP</name>
        <dbReference type="ChEBI" id="CHEBI:37563"/>
    </ligand>
</feature>
<protein>
    <recommendedName>
        <fullName evidence="3">Coenzyme A biosynthesis bifunctional protein CoaBC</fullName>
    </recommendedName>
    <alternativeName>
        <fullName evidence="3">DNA/pantothenate metabolism flavoprotein</fullName>
    </alternativeName>
    <alternativeName>
        <fullName evidence="3">Phosphopantothenoylcysteine synthetase/decarboxylase</fullName>
        <shortName evidence="3">PPCS-PPCDC</shortName>
    </alternativeName>
    <domain>
        <recommendedName>
            <fullName evidence="3">Phosphopantothenoylcysteine decarboxylase</fullName>
            <shortName evidence="3">PPC decarboxylase</shortName>
            <shortName evidence="3">PPC-DC</shortName>
            <ecNumber evidence="3">4.1.1.36</ecNumber>
        </recommendedName>
        <alternativeName>
            <fullName evidence="3">CoaC</fullName>
        </alternativeName>
    </domain>
    <domain>
        <recommendedName>
            <fullName evidence="3">Phosphopantothenate--cysteine ligase</fullName>
            <ecNumber evidence="3">6.3.2.5</ecNumber>
        </recommendedName>
        <alternativeName>
            <fullName evidence="3">CoaB</fullName>
        </alternativeName>
        <alternativeName>
            <fullName evidence="3">Phosphopantothenoylcysteine synthetase</fullName>
            <shortName evidence="3">PPC synthetase</shortName>
            <shortName evidence="3">PPC-S</shortName>
        </alternativeName>
    </domain>
</protein>
<comment type="function">
    <text evidence="3">Catalyzes two sequential steps in the biosynthesis of coenzyme A. In the first step cysteine is conjugated to 4'-phosphopantothenate to form 4-phosphopantothenoylcysteine. In the second step the latter compound is decarboxylated to form 4'-phosphopantotheine.</text>
</comment>
<reference evidence="7 8" key="1">
    <citation type="journal article" date="2018" name="ISME J.">
        <title>Endosymbiont genomes yield clues of tubeworm success.</title>
        <authorList>
            <person name="Li Y."/>
            <person name="Liles M.R."/>
            <person name="Halanych K.M."/>
        </authorList>
    </citation>
    <scope>NUCLEOTIDE SEQUENCE [LARGE SCALE GENOMIC DNA]</scope>
    <source>
        <strain evidence="7">A1462</strain>
    </source>
</reference>
<dbReference type="InterPro" id="IPR007085">
    <property type="entry name" value="DNA/pantothenate-metab_flavo_C"/>
</dbReference>
<dbReference type="Gene3D" id="3.40.50.1950">
    <property type="entry name" value="Flavin prenyltransferase-like"/>
    <property type="match status" value="1"/>
</dbReference>
<dbReference type="GO" id="GO:0004632">
    <property type="term" value="F:phosphopantothenate--cysteine ligase activity"/>
    <property type="evidence" value="ECO:0007669"/>
    <property type="project" value="UniProtKB-UniRule"/>
</dbReference>
<keyword evidence="3 4" id="KW-0436">Ligase</keyword>
<keyword evidence="3 4" id="KW-0285">Flavoprotein</keyword>
<dbReference type="InterPro" id="IPR003382">
    <property type="entry name" value="Flavoprotein"/>
</dbReference>
<dbReference type="AlphaFoldDB" id="A0A370DB06"/>
<dbReference type="NCBIfam" id="TIGR00521">
    <property type="entry name" value="coaBC_dfp"/>
    <property type="match status" value="1"/>
</dbReference>
<comment type="catalytic activity">
    <reaction evidence="3 4">
        <text>(R)-4'-phosphopantothenate + L-cysteine + CTP = N-[(R)-4-phosphopantothenoyl]-L-cysteine + CMP + diphosphate + H(+)</text>
        <dbReference type="Rhea" id="RHEA:19397"/>
        <dbReference type="ChEBI" id="CHEBI:10986"/>
        <dbReference type="ChEBI" id="CHEBI:15378"/>
        <dbReference type="ChEBI" id="CHEBI:33019"/>
        <dbReference type="ChEBI" id="CHEBI:35235"/>
        <dbReference type="ChEBI" id="CHEBI:37563"/>
        <dbReference type="ChEBI" id="CHEBI:59458"/>
        <dbReference type="ChEBI" id="CHEBI:60377"/>
        <dbReference type="EC" id="6.3.2.5"/>
    </reaction>
</comment>
<gene>
    <name evidence="3 7" type="primary">coaBC</name>
    <name evidence="7" type="ORF">DIZ78_16755</name>
</gene>
<dbReference type="SUPFAM" id="SSF102645">
    <property type="entry name" value="CoaB-like"/>
    <property type="match status" value="1"/>
</dbReference>
<feature type="region of interest" description="Phosphopantothenoylcysteine decarboxylase" evidence="3">
    <location>
        <begin position="1"/>
        <end position="190"/>
    </location>
</feature>
<dbReference type="GO" id="GO:0071513">
    <property type="term" value="C:phosphopantothenoylcysteine decarboxylase complex"/>
    <property type="evidence" value="ECO:0007669"/>
    <property type="project" value="TreeGrafter"/>
</dbReference>
<comment type="pathway">
    <text evidence="3 4">Cofactor biosynthesis; coenzyme A biosynthesis; CoA from (R)-pantothenate: step 3/5.</text>
</comment>
<dbReference type="GO" id="GO:0010181">
    <property type="term" value="F:FMN binding"/>
    <property type="evidence" value="ECO:0007669"/>
    <property type="project" value="UniProtKB-UniRule"/>
</dbReference>
<dbReference type="EC" id="6.3.2.5" evidence="3"/>
<dbReference type="EMBL" id="QFXE01000021">
    <property type="protein sequence ID" value="RDH82075.1"/>
    <property type="molecule type" value="Genomic_DNA"/>
</dbReference>
<keyword evidence="3" id="KW-0511">Multifunctional enzyme</keyword>
<dbReference type="Gene3D" id="3.40.50.10300">
    <property type="entry name" value="CoaB-like"/>
    <property type="match status" value="1"/>
</dbReference>
<evidence type="ECO:0000256" key="2">
    <source>
        <dbReference type="ARBA" id="ARBA00023239"/>
    </source>
</evidence>
<keyword evidence="1 3" id="KW-0210">Decarboxylase</keyword>
<dbReference type="GO" id="GO:0015937">
    <property type="term" value="P:coenzyme A biosynthetic process"/>
    <property type="evidence" value="ECO:0007669"/>
    <property type="project" value="UniProtKB-UniRule"/>
</dbReference>
<feature type="domain" description="Flavoprotein" evidence="5">
    <location>
        <begin position="7"/>
        <end position="155"/>
    </location>
</feature>
<comment type="catalytic activity">
    <reaction evidence="3 4">
        <text>N-[(R)-4-phosphopantothenoyl]-L-cysteine + H(+) = (R)-4'-phosphopantetheine + CO2</text>
        <dbReference type="Rhea" id="RHEA:16793"/>
        <dbReference type="ChEBI" id="CHEBI:15378"/>
        <dbReference type="ChEBI" id="CHEBI:16526"/>
        <dbReference type="ChEBI" id="CHEBI:59458"/>
        <dbReference type="ChEBI" id="CHEBI:61723"/>
        <dbReference type="EC" id="4.1.1.36"/>
    </reaction>
</comment>
<dbReference type="Pfam" id="PF04127">
    <property type="entry name" value="DFP"/>
    <property type="match status" value="1"/>
</dbReference>
<sequence length="403" mass="42970">MSVLQGKKVVLGVTGGIAAYKSAALLRALMQAGAIVRVVMTPAAQAFVTTLTFQALSKERVYTELLDTDQEAAMNHIDLARWADLVLVAPASADFMARLAAGMANDLLSTLSLATTATIALAPAMNRQMWLNPATQENARLLRQRGLQLWGPDEGEQACGETGPGRMLEPDVLLAQAESIFASGSLQGKRVLITAGPTREFIDPVRYVGNRSSGKMGYALAASLARLGAEVTLISGPVALTTPDRVLRVDVETALQMEEAVMARASACDIFVGVAAVADYRPTEIAAKKIKKSSETLQLNLRKNPDILALVAALDEAPYTVGFAAETDDVEAFADAKRRAKKVDLIAANRVGGSRGGFEGDENALLLLWEGGREAIPMMAKPVVAERLAERIAERYHIQANLG</sequence>
<comment type="pathway">
    <text evidence="3 4">Cofactor biosynthesis; coenzyme A biosynthesis; CoA from (R)-pantothenate: step 2/5.</text>
</comment>
<evidence type="ECO:0000259" key="5">
    <source>
        <dbReference type="Pfam" id="PF02441"/>
    </source>
</evidence>
<keyword evidence="2 3" id="KW-0456">Lyase</keyword>
<evidence type="ECO:0000256" key="4">
    <source>
        <dbReference type="RuleBase" id="RU364078"/>
    </source>
</evidence>
<organism evidence="7 8">
    <name type="scientific">endosymbiont of Escarpia spicata</name>
    <dbReference type="NCBI Taxonomy" id="2200908"/>
    <lineage>
        <taxon>Bacteria</taxon>
        <taxon>Pseudomonadati</taxon>
        <taxon>Pseudomonadota</taxon>
        <taxon>Gammaproteobacteria</taxon>
        <taxon>sulfur-oxidizing symbionts</taxon>
    </lineage>
</organism>
<feature type="binding site" evidence="3">
    <location>
        <position position="289"/>
    </location>
    <ligand>
        <name>CTP</name>
        <dbReference type="ChEBI" id="CHEBI:37563"/>
    </ligand>
</feature>
<dbReference type="EC" id="4.1.1.36" evidence="3"/>
<comment type="function">
    <text evidence="4">Catalyzes two steps in the biosynthesis of coenzyme A. In the first step cysteine is conjugated to 4'-phosphopantothenate to form 4-phosphopantothenoylcysteine, in the latter compound is decarboxylated to form 4'-phosphopantotheine.</text>
</comment>
<dbReference type="Pfam" id="PF02441">
    <property type="entry name" value="Flavoprotein"/>
    <property type="match status" value="1"/>
</dbReference>
<dbReference type="GO" id="GO:0046872">
    <property type="term" value="F:metal ion binding"/>
    <property type="evidence" value="ECO:0007669"/>
    <property type="project" value="UniProtKB-KW"/>
</dbReference>
<evidence type="ECO:0000256" key="1">
    <source>
        <dbReference type="ARBA" id="ARBA00022793"/>
    </source>
</evidence>
<feature type="active site" description="Proton donor" evidence="3">
    <location>
        <position position="159"/>
    </location>
</feature>
<comment type="similarity">
    <text evidence="3 4">In the C-terminal section; belongs to the PPC synthetase family.</text>
</comment>
<keyword evidence="3 4" id="KW-0288">FMN</keyword>
<feature type="domain" description="DNA/pantothenate metabolism flavoprotein C-terminal" evidence="6">
    <location>
        <begin position="186"/>
        <end position="394"/>
    </location>
</feature>
<dbReference type="InterPro" id="IPR036551">
    <property type="entry name" value="Flavin_trans-like"/>
</dbReference>
<evidence type="ECO:0000256" key="3">
    <source>
        <dbReference type="HAMAP-Rule" id="MF_02225"/>
    </source>
</evidence>
<dbReference type="GO" id="GO:0004633">
    <property type="term" value="F:phosphopantothenoylcysteine decarboxylase activity"/>
    <property type="evidence" value="ECO:0007669"/>
    <property type="project" value="UniProtKB-UniRule"/>
</dbReference>
<feature type="binding site" evidence="3">
    <location>
        <position position="323"/>
    </location>
    <ligand>
        <name>CTP</name>
        <dbReference type="ChEBI" id="CHEBI:37563"/>
    </ligand>
</feature>
<feature type="binding site" evidence="3">
    <location>
        <position position="341"/>
    </location>
    <ligand>
        <name>CTP</name>
        <dbReference type="ChEBI" id="CHEBI:37563"/>
    </ligand>
</feature>
<dbReference type="PANTHER" id="PTHR14359:SF6">
    <property type="entry name" value="PHOSPHOPANTOTHENOYLCYSTEINE DECARBOXYLASE"/>
    <property type="match status" value="1"/>
</dbReference>